<evidence type="ECO:0000256" key="3">
    <source>
        <dbReference type="ARBA" id="ARBA00022827"/>
    </source>
</evidence>
<evidence type="ECO:0000313" key="8">
    <source>
        <dbReference type="Proteomes" id="UP000604273"/>
    </source>
</evidence>
<evidence type="ECO:0000256" key="1">
    <source>
        <dbReference type="ARBA" id="ARBA00005466"/>
    </source>
</evidence>
<feature type="signal peptide" evidence="5">
    <location>
        <begin position="1"/>
        <end position="17"/>
    </location>
</feature>
<reference evidence="7" key="1">
    <citation type="journal article" date="2020" name="BMC Genomics">
        <title>Correction to: Identification and distribution of gene clusters required for synthesis of sphingolipid metabolism inhibitors in diverse species of the filamentous fungus Fusarium.</title>
        <authorList>
            <person name="Kim H.S."/>
            <person name="Lohmar J.M."/>
            <person name="Busman M."/>
            <person name="Brown D.W."/>
            <person name="Naumann T.A."/>
            <person name="Divon H.H."/>
            <person name="Lysoe E."/>
            <person name="Uhlig S."/>
            <person name="Proctor R.H."/>
        </authorList>
    </citation>
    <scope>NUCLEOTIDE SEQUENCE</scope>
    <source>
        <strain evidence="7">NRRL 45417</strain>
    </source>
</reference>
<feature type="chain" id="PRO_5034231778" description="FAD-binding PCMH-type domain-containing protein" evidence="5">
    <location>
        <begin position="18"/>
        <end position="497"/>
    </location>
</feature>
<dbReference type="Gene3D" id="3.30.465.10">
    <property type="match status" value="1"/>
</dbReference>
<name>A0A8H4T3E1_9HYPO</name>
<dbReference type="InterPro" id="IPR016169">
    <property type="entry name" value="FAD-bd_PCMH_sub2"/>
</dbReference>
<evidence type="ECO:0000256" key="2">
    <source>
        <dbReference type="ARBA" id="ARBA00022630"/>
    </source>
</evidence>
<dbReference type="AlphaFoldDB" id="A0A8H4T3E1"/>
<keyword evidence="2" id="KW-0285">Flavoprotein</keyword>
<dbReference type="Proteomes" id="UP000604273">
    <property type="component" value="Unassembled WGS sequence"/>
</dbReference>
<feature type="domain" description="FAD-binding PCMH-type" evidence="6">
    <location>
        <begin position="58"/>
        <end position="233"/>
    </location>
</feature>
<dbReference type="PROSITE" id="PS51387">
    <property type="entry name" value="FAD_PCMH"/>
    <property type="match status" value="1"/>
</dbReference>
<dbReference type="InterPro" id="IPR036318">
    <property type="entry name" value="FAD-bd_PCMH-like_sf"/>
</dbReference>
<dbReference type="EMBL" id="JABFAI010000203">
    <property type="protein sequence ID" value="KAF4950591.1"/>
    <property type="molecule type" value="Genomic_DNA"/>
</dbReference>
<dbReference type="InterPro" id="IPR050416">
    <property type="entry name" value="FAD-linked_Oxidoreductase"/>
</dbReference>
<dbReference type="InterPro" id="IPR016166">
    <property type="entry name" value="FAD-bd_PCMH"/>
</dbReference>
<dbReference type="PANTHER" id="PTHR42973">
    <property type="entry name" value="BINDING OXIDOREDUCTASE, PUTATIVE (AFU_ORTHOLOGUE AFUA_1G17690)-RELATED"/>
    <property type="match status" value="1"/>
</dbReference>
<keyword evidence="4" id="KW-0560">Oxidoreductase</keyword>
<dbReference type="GO" id="GO:0071949">
    <property type="term" value="F:FAD binding"/>
    <property type="evidence" value="ECO:0007669"/>
    <property type="project" value="InterPro"/>
</dbReference>
<evidence type="ECO:0000256" key="5">
    <source>
        <dbReference type="SAM" id="SignalP"/>
    </source>
</evidence>
<dbReference type="OrthoDB" id="2151789at2759"/>
<dbReference type="PANTHER" id="PTHR42973:SF53">
    <property type="entry name" value="FAD-BINDING PCMH-TYPE DOMAIN-CONTAINING PROTEIN-RELATED"/>
    <property type="match status" value="1"/>
</dbReference>
<keyword evidence="3" id="KW-0274">FAD</keyword>
<dbReference type="InterPro" id="IPR006094">
    <property type="entry name" value="Oxid_FAD_bind_N"/>
</dbReference>
<evidence type="ECO:0000259" key="6">
    <source>
        <dbReference type="PROSITE" id="PS51387"/>
    </source>
</evidence>
<protein>
    <recommendedName>
        <fullName evidence="6">FAD-binding PCMH-type domain-containing protein</fullName>
    </recommendedName>
</protein>
<dbReference type="GO" id="GO:0016491">
    <property type="term" value="F:oxidoreductase activity"/>
    <property type="evidence" value="ECO:0007669"/>
    <property type="project" value="UniProtKB-KW"/>
</dbReference>
<comment type="similarity">
    <text evidence="1">Belongs to the oxygen-dependent FAD-linked oxidoreductase family.</text>
</comment>
<sequence>MLPQLFSAWVFAGLTAASVNLGTPPCNALAAAGLEERLIFPTDSEYKSQINTWFTLNSRLYPWCLVLPHNSEEVALALKTLVDLGGGAGDWDIAVKSGGHNSFSANNVANGVTIDLSSMNSTTYNPNTNLASLQPGSRWQYVYADLEKEGVVVAGGRDGDVGVGGFLLGGGTSYFSGWVGFGCDSVVNYEVVLTNGSIINANETANADLWRALKGGGSNFGVVTRFDMEAMPSKKLFQDIRYVSANYSSQVIDTLSDFANFNELQGDNALVTWWTNSRNGMSIGNIYVNLNGDRDKVMSYDKVMKLPSLTNLTKTQSMAAAAAASKVDGGAWAAGATQTFKNDPRIVQYANKLHDEYIESMDKGIGAGNYTTLMFYQPIPASYGQIGRRRGGNMLGIEDQGAAIMWTGGISLYTTDADCAIAQAEMDIMSTKIQEYAESLDAHVDLVYLNYAYSSQDPLGSYGKENTQHIRDVADKYDPKGLFQTRVPGGFKISRVE</sequence>
<organism evidence="7 8">
    <name type="scientific">Fusarium gaditjirri</name>
    <dbReference type="NCBI Taxonomy" id="282569"/>
    <lineage>
        <taxon>Eukaryota</taxon>
        <taxon>Fungi</taxon>
        <taxon>Dikarya</taxon>
        <taxon>Ascomycota</taxon>
        <taxon>Pezizomycotina</taxon>
        <taxon>Sordariomycetes</taxon>
        <taxon>Hypocreomycetidae</taxon>
        <taxon>Hypocreales</taxon>
        <taxon>Nectriaceae</taxon>
        <taxon>Fusarium</taxon>
        <taxon>Fusarium nisikadoi species complex</taxon>
    </lineage>
</organism>
<accession>A0A8H4T3E1</accession>
<dbReference type="SUPFAM" id="SSF56176">
    <property type="entry name" value="FAD-binding/transporter-associated domain-like"/>
    <property type="match status" value="1"/>
</dbReference>
<comment type="caution">
    <text evidence="7">The sequence shown here is derived from an EMBL/GenBank/DDBJ whole genome shotgun (WGS) entry which is preliminary data.</text>
</comment>
<proteinExistence type="inferred from homology"/>
<evidence type="ECO:0000256" key="4">
    <source>
        <dbReference type="ARBA" id="ARBA00023002"/>
    </source>
</evidence>
<dbReference type="Pfam" id="PF01565">
    <property type="entry name" value="FAD_binding_4"/>
    <property type="match status" value="1"/>
</dbReference>
<reference evidence="7" key="2">
    <citation type="submission" date="2020-05" db="EMBL/GenBank/DDBJ databases">
        <authorList>
            <person name="Kim H.-S."/>
            <person name="Proctor R.H."/>
            <person name="Brown D.W."/>
        </authorList>
    </citation>
    <scope>NUCLEOTIDE SEQUENCE</scope>
    <source>
        <strain evidence="7">NRRL 45417</strain>
    </source>
</reference>
<keyword evidence="8" id="KW-1185">Reference proteome</keyword>
<evidence type="ECO:0000313" key="7">
    <source>
        <dbReference type="EMBL" id="KAF4950591.1"/>
    </source>
</evidence>
<keyword evidence="5" id="KW-0732">Signal</keyword>
<gene>
    <name evidence="7" type="ORF">FGADI_8105</name>
</gene>